<evidence type="ECO:0000313" key="3">
    <source>
        <dbReference type="EMBL" id="KKL09708.1"/>
    </source>
</evidence>
<dbReference type="HAMAP" id="MF_00917">
    <property type="entry name" value="QueE"/>
    <property type="match status" value="1"/>
</dbReference>
<keyword evidence="1" id="KW-0411">Iron-sulfur</keyword>
<evidence type="ECO:0000256" key="1">
    <source>
        <dbReference type="ARBA" id="ARBA00022485"/>
    </source>
</evidence>
<dbReference type="Gene3D" id="3.20.20.70">
    <property type="entry name" value="Aldolase class I"/>
    <property type="match status" value="1"/>
</dbReference>
<evidence type="ECO:0008006" key="4">
    <source>
        <dbReference type="Google" id="ProtNLM"/>
    </source>
</evidence>
<sequence length="216" mass="24246">MEYSISEKFKSLQGEGQFAGTPMAFIRFVGCSVGKKICRGCDTDFEQIHGWRGGGDFEAQELADWSSPYNHVCLTGGEPLDQNLTDILDALRHRVIDPMPIYSPPMVHIETSGTISFPYLRERIWVCVSPKPGFQEVEVMAADEIKVIVPGLGHGIGWPGIQDALRWAAAGKLVYLQPRNGRFDIDSMNLKYVLDLLLQYPRLRLSAQLHKILKVQ</sequence>
<accession>A0A0F9DCH8</accession>
<dbReference type="GO" id="GO:0016829">
    <property type="term" value="F:lyase activity"/>
    <property type="evidence" value="ECO:0007669"/>
    <property type="project" value="UniProtKB-KW"/>
</dbReference>
<gene>
    <name evidence="3" type="ORF">LCGC14_2563180</name>
</gene>
<keyword evidence="2" id="KW-0456">Lyase</keyword>
<organism evidence="3">
    <name type="scientific">marine sediment metagenome</name>
    <dbReference type="NCBI Taxonomy" id="412755"/>
    <lineage>
        <taxon>unclassified sequences</taxon>
        <taxon>metagenomes</taxon>
        <taxon>ecological metagenomes</taxon>
    </lineage>
</organism>
<keyword evidence="1" id="KW-0408">Iron</keyword>
<reference evidence="3" key="1">
    <citation type="journal article" date="2015" name="Nature">
        <title>Complex archaea that bridge the gap between prokaryotes and eukaryotes.</title>
        <authorList>
            <person name="Spang A."/>
            <person name="Saw J.H."/>
            <person name="Jorgensen S.L."/>
            <person name="Zaremba-Niedzwiedzka K."/>
            <person name="Martijn J."/>
            <person name="Lind A.E."/>
            <person name="van Eijk R."/>
            <person name="Schleper C."/>
            <person name="Guy L."/>
            <person name="Ettema T.J."/>
        </authorList>
    </citation>
    <scope>NUCLEOTIDE SEQUENCE</scope>
</reference>
<dbReference type="InterPro" id="IPR013785">
    <property type="entry name" value="Aldolase_TIM"/>
</dbReference>
<protein>
    <recommendedName>
        <fullName evidence="4">Radical SAM core domain-containing protein</fullName>
    </recommendedName>
</protein>
<comment type="caution">
    <text evidence="3">The sequence shown here is derived from an EMBL/GenBank/DDBJ whole genome shotgun (WGS) entry which is preliminary data.</text>
</comment>
<dbReference type="EMBL" id="LAZR01042362">
    <property type="protein sequence ID" value="KKL09708.1"/>
    <property type="molecule type" value="Genomic_DNA"/>
</dbReference>
<dbReference type="InterPro" id="IPR024924">
    <property type="entry name" value="7-CO-7-deazaguanine_synth-like"/>
</dbReference>
<dbReference type="AlphaFoldDB" id="A0A0F9DCH8"/>
<dbReference type="PANTHER" id="PTHR42836">
    <property type="entry name" value="7-CARBOXY-7-DEAZAGUANINE SYNTHASE"/>
    <property type="match status" value="1"/>
</dbReference>
<dbReference type="PANTHER" id="PTHR42836:SF1">
    <property type="entry name" value="7-CARBOXY-7-DEAZAGUANINE SYNTHASE"/>
    <property type="match status" value="1"/>
</dbReference>
<keyword evidence="1" id="KW-0004">4Fe-4S</keyword>
<proteinExistence type="inferred from homology"/>
<name>A0A0F9DCH8_9ZZZZ</name>
<dbReference type="GO" id="GO:0051539">
    <property type="term" value="F:4 iron, 4 sulfur cluster binding"/>
    <property type="evidence" value="ECO:0007669"/>
    <property type="project" value="UniProtKB-KW"/>
</dbReference>
<evidence type="ECO:0000256" key="2">
    <source>
        <dbReference type="ARBA" id="ARBA00023239"/>
    </source>
</evidence>
<keyword evidence="1" id="KW-0479">Metal-binding</keyword>